<dbReference type="EMBL" id="CP001842">
    <property type="protein sequence ID" value="ADB94780.1"/>
    <property type="molecule type" value="Genomic_DNA"/>
</dbReference>
<dbReference type="KEGG" id="cyu:UCYN_00230"/>
<feature type="region of interest" description="Disordered" evidence="1">
    <location>
        <begin position="256"/>
        <end position="316"/>
    </location>
</feature>
<sequence length="316" mass="35884">MTIDNIRLRNEFVNTQVITREEGKKLGVVKEVLVDIDQREVVALGLRDSMFSLSGIPDHIYITSICQIGDVILVDNENAVEIIDTNLYSPLINCEVITESGESLGRVRDFQFDLATGKVLSIIIASLGYPQIPEQILSTYEISMDEVVSNGPNRLIVFEGAEERLTQLTMGVLQRLGIGQPPWDKGEEDYLYSSSTTRPENQLGSGMPIENSFQAKNPSVNEQQSESILEEAMTFTSSEQDQEPIHFQEYEDDYEEANWEEVQQEEIVSQASDNKRQQNKFEEEQVDVWEDTDLDSYTPEPVNIPQKQAEYQEEEA</sequence>
<dbReference type="RefSeq" id="WP_012953445.1">
    <property type="nucleotide sequence ID" value="NC_013771.1"/>
</dbReference>
<feature type="compositionally biased region" description="Polar residues" evidence="1">
    <location>
        <begin position="211"/>
        <end position="223"/>
    </location>
</feature>
<keyword evidence="4" id="KW-1185">Reference proteome</keyword>
<dbReference type="InterPro" id="IPR027275">
    <property type="entry name" value="PRC-brl_dom"/>
</dbReference>
<reference evidence="3 4" key="1">
    <citation type="journal article" date="2010" name="Nature">
        <title>Metabolic streamlining in an open-ocean nitrogen-fixing cyanobacterium.</title>
        <authorList>
            <person name="Tripp H.J."/>
            <person name="Bench S.R."/>
            <person name="Turk K.A."/>
            <person name="Foster R.A."/>
            <person name="Desany B.A."/>
            <person name="Niazi F."/>
            <person name="Affourtit J.P."/>
            <person name="Zehr J.P."/>
        </authorList>
    </citation>
    <scope>NUCLEOTIDE SEQUENCE [LARGE SCALE GENOMIC DNA]</scope>
    <source>
        <strain evidence="4">ALOHA</strain>
    </source>
</reference>
<dbReference type="PANTHER" id="PTHR36740:SF1">
    <property type="entry name" value="PRC-BARREL DOMAIN-CONTAINING PROTEIN"/>
    <property type="match status" value="1"/>
</dbReference>
<organism evidence="4">
    <name type="scientific">Atelocyanobacterium thalassa (isolate ALOHA)</name>
    <dbReference type="NCBI Taxonomy" id="1453429"/>
    <lineage>
        <taxon>Bacteria</taxon>
        <taxon>Bacillati</taxon>
        <taxon>Cyanobacteriota</taxon>
        <taxon>Cyanophyceae</taxon>
        <taxon>Oscillatoriophycideae</taxon>
        <taxon>Chroococcales</taxon>
        <taxon>Aphanothecaceae</taxon>
        <taxon>Candidatus Atelocyanobacterium</taxon>
        <taxon>Candidatus Atelocyanobacterium thalassae</taxon>
    </lineage>
</organism>
<feature type="domain" description="PRC-barrel" evidence="2">
    <location>
        <begin position="9"/>
        <end position="76"/>
    </location>
</feature>
<dbReference type="Pfam" id="PF05239">
    <property type="entry name" value="PRC"/>
    <property type="match status" value="2"/>
</dbReference>
<evidence type="ECO:0000313" key="4">
    <source>
        <dbReference type="Proteomes" id="UP000001405"/>
    </source>
</evidence>
<evidence type="ECO:0000256" key="1">
    <source>
        <dbReference type="SAM" id="MobiDB-lite"/>
    </source>
</evidence>
<dbReference type="HOGENOM" id="CLU_065812_0_0_3"/>
<feature type="domain" description="PRC-barrel" evidence="2">
    <location>
        <begin position="86"/>
        <end position="163"/>
    </location>
</feature>
<evidence type="ECO:0000259" key="2">
    <source>
        <dbReference type="Pfam" id="PF05239"/>
    </source>
</evidence>
<feature type="compositionally biased region" description="Acidic residues" evidence="1">
    <location>
        <begin position="284"/>
        <end position="294"/>
    </location>
</feature>
<dbReference type="AlphaFoldDB" id="D3EMT0"/>
<feature type="compositionally biased region" description="Polar residues" evidence="1">
    <location>
        <begin position="192"/>
        <end position="204"/>
    </location>
</feature>
<dbReference type="PANTHER" id="PTHR36740">
    <property type="entry name" value="PRC DOMAIN-CONTAINING PROTEIN"/>
    <property type="match status" value="1"/>
</dbReference>
<gene>
    <name evidence="3" type="ordered locus">UCYN_00230</name>
</gene>
<protein>
    <submittedName>
        <fullName evidence="3">PRC-barrel protein</fullName>
    </submittedName>
</protein>
<dbReference type="Gene3D" id="2.30.30.240">
    <property type="entry name" value="PRC-barrel domain"/>
    <property type="match status" value="2"/>
</dbReference>
<feature type="region of interest" description="Disordered" evidence="1">
    <location>
        <begin position="184"/>
        <end position="223"/>
    </location>
</feature>
<name>D3EMT0_ATETH</name>
<dbReference type="STRING" id="1453429.UCYN_00230"/>
<evidence type="ECO:0000313" key="3">
    <source>
        <dbReference type="EMBL" id="ADB94780.1"/>
    </source>
</evidence>
<dbReference type="Proteomes" id="UP000001405">
    <property type="component" value="Chromosome"/>
</dbReference>
<accession>D3EMT0</accession>
<dbReference type="InterPro" id="IPR011033">
    <property type="entry name" value="PRC_barrel-like_sf"/>
</dbReference>
<feature type="compositionally biased region" description="Basic and acidic residues" evidence="1">
    <location>
        <begin position="273"/>
        <end position="283"/>
    </location>
</feature>
<proteinExistence type="predicted"/>
<dbReference type="OrthoDB" id="570311at2"/>
<dbReference type="SUPFAM" id="SSF50346">
    <property type="entry name" value="PRC-barrel domain"/>
    <property type="match status" value="2"/>
</dbReference>
<dbReference type="PATRIC" id="fig|713887.8.peg.14"/>